<feature type="compositionally biased region" description="Basic and acidic residues" evidence="10">
    <location>
        <begin position="462"/>
        <end position="473"/>
    </location>
</feature>
<dbReference type="InterPro" id="IPR025733">
    <property type="entry name" value="PAPs_C"/>
</dbReference>
<evidence type="ECO:0000256" key="3">
    <source>
        <dbReference type="ARBA" id="ARBA00022692"/>
    </source>
</evidence>
<feature type="domain" description="Calcineurin-like phosphoesterase" evidence="12">
    <location>
        <begin position="148"/>
        <end position="337"/>
    </location>
</feature>
<feature type="transmembrane region" description="Helical" evidence="11">
    <location>
        <begin position="585"/>
        <end position="603"/>
    </location>
</feature>
<dbReference type="Gene3D" id="2.60.40.380">
    <property type="entry name" value="Purple acid phosphatase-like, N-terminal"/>
    <property type="match status" value="1"/>
</dbReference>
<dbReference type="SMART" id="SM01415">
    <property type="entry name" value="DUF106"/>
    <property type="match status" value="1"/>
</dbReference>
<evidence type="ECO:0000256" key="6">
    <source>
        <dbReference type="ARBA" id="ARBA00022989"/>
    </source>
</evidence>
<comment type="subcellular location">
    <subcellularLocation>
        <location evidence="1">Membrane</location>
        <topology evidence="1">Multi-pass membrane protein</topology>
    </subcellularLocation>
</comment>
<accession>A0AA38GTV9</accession>
<dbReference type="InterPro" id="IPR004843">
    <property type="entry name" value="Calcineurin-like_PHP"/>
</dbReference>
<name>A0AA38GTV9_TAXCH</name>
<keyword evidence="16" id="KW-1185">Reference proteome</keyword>
<evidence type="ECO:0000259" key="14">
    <source>
        <dbReference type="Pfam" id="PF16656"/>
    </source>
</evidence>
<evidence type="ECO:0000256" key="10">
    <source>
        <dbReference type="SAM" id="MobiDB-lite"/>
    </source>
</evidence>
<dbReference type="CDD" id="cd00839">
    <property type="entry name" value="MPP_PAPs"/>
    <property type="match status" value="1"/>
</dbReference>
<dbReference type="Pfam" id="PF16656">
    <property type="entry name" value="Pur_ac_phosph_N"/>
    <property type="match status" value="1"/>
</dbReference>
<dbReference type="EMBL" id="JAHRHJ020000001">
    <property type="protein sequence ID" value="KAH9328067.1"/>
    <property type="molecule type" value="Genomic_DNA"/>
</dbReference>
<keyword evidence="6 11" id="KW-1133">Transmembrane helix</keyword>
<evidence type="ECO:0000259" key="13">
    <source>
        <dbReference type="Pfam" id="PF14008"/>
    </source>
</evidence>
<keyword evidence="5 9" id="KW-0378">Hydrolase</keyword>
<feature type="compositionally biased region" description="Polar residues" evidence="10">
    <location>
        <begin position="545"/>
        <end position="555"/>
    </location>
</feature>
<feature type="domain" description="Purple acid phosphatase C-terminal" evidence="13">
    <location>
        <begin position="354"/>
        <end position="411"/>
    </location>
</feature>
<dbReference type="GO" id="GO:0003993">
    <property type="term" value="F:acid phosphatase activity"/>
    <property type="evidence" value="ECO:0007669"/>
    <property type="project" value="UniProtKB-EC"/>
</dbReference>
<evidence type="ECO:0000259" key="12">
    <source>
        <dbReference type="Pfam" id="PF00149"/>
    </source>
</evidence>
<proteinExistence type="inferred from homology"/>
<evidence type="ECO:0000313" key="15">
    <source>
        <dbReference type="EMBL" id="KAH9328067.1"/>
    </source>
</evidence>
<gene>
    <name evidence="15" type="ORF">KI387_000175</name>
</gene>
<dbReference type="InterPro" id="IPR039331">
    <property type="entry name" value="PAPs-like"/>
</dbReference>
<evidence type="ECO:0000256" key="8">
    <source>
        <dbReference type="ARBA" id="ARBA00023180"/>
    </source>
</evidence>
<feature type="transmembrane region" description="Helical" evidence="11">
    <location>
        <begin position="499"/>
        <end position="521"/>
    </location>
</feature>
<dbReference type="SUPFAM" id="SSF49363">
    <property type="entry name" value="Purple acid phosphatase, N-terminal domain"/>
    <property type="match status" value="1"/>
</dbReference>
<dbReference type="InterPro" id="IPR002809">
    <property type="entry name" value="EMC3/TMCO1"/>
</dbReference>
<protein>
    <recommendedName>
        <fullName evidence="9">Purple acid phosphatase</fullName>
        <ecNumber evidence="9">3.1.3.2</ecNumber>
    </recommendedName>
</protein>
<evidence type="ECO:0000256" key="2">
    <source>
        <dbReference type="ARBA" id="ARBA00008723"/>
    </source>
</evidence>
<keyword evidence="7 11" id="KW-0472">Membrane</keyword>
<dbReference type="PANTHER" id="PTHR22953:SF155">
    <property type="entry name" value="PURPLE ACID PHOSPHATASE 18"/>
    <property type="match status" value="1"/>
</dbReference>
<feature type="region of interest" description="Disordered" evidence="10">
    <location>
        <begin position="545"/>
        <end position="565"/>
    </location>
</feature>
<comment type="catalytic activity">
    <reaction evidence="9">
        <text>a phosphate monoester + H2O = an alcohol + phosphate</text>
        <dbReference type="Rhea" id="RHEA:15017"/>
        <dbReference type="ChEBI" id="CHEBI:15377"/>
        <dbReference type="ChEBI" id="CHEBI:30879"/>
        <dbReference type="ChEBI" id="CHEBI:43474"/>
        <dbReference type="ChEBI" id="CHEBI:67140"/>
        <dbReference type="EC" id="3.1.3.2"/>
    </reaction>
</comment>
<keyword evidence="8" id="KW-0325">Glycoprotein</keyword>
<dbReference type="InterPro" id="IPR029052">
    <property type="entry name" value="Metallo-depent_PP-like"/>
</dbReference>
<feature type="domain" description="Purple acid phosphatase N-terminal" evidence="14">
    <location>
        <begin position="52"/>
        <end position="139"/>
    </location>
</feature>
<evidence type="ECO:0000256" key="9">
    <source>
        <dbReference type="RuleBase" id="RU361203"/>
    </source>
</evidence>
<feature type="region of interest" description="Disordered" evidence="10">
    <location>
        <begin position="462"/>
        <end position="481"/>
    </location>
</feature>
<evidence type="ECO:0000256" key="7">
    <source>
        <dbReference type="ARBA" id="ARBA00023136"/>
    </source>
</evidence>
<evidence type="ECO:0000256" key="4">
    <source>
        <dbReference type="ARBA" id="ARBA00022729"/>
    </source>
</evidence>
<comment type="similarity">
    <text evidence="2 9">Belongs to the metallophosphoesterase superfamily. Purple acid phosphatase family.</text>
</comment>
<evidence type="ECO:0000256" key="1">
    <source>
        <dbReference type="ARBA" id="ARBA00004141"/>
    </source>
</evidence>
<dbReference type="InterPro" id="IPR008963">
    <property type="entry name" value="Purple_acid_Pase-like_N"/>
</dbReference>
<dbReference type="PANTHER" id="PTHR22953">
    <property type="entry name" value="ACID PHOSPHATASE RELATED"/>
    <property type="match status" value="1"/>
</dbReference>
<dbReference type="Pfam" id="PF14008">
    <property type="entry name" value="Metallophos_C"/>
    <property type="match status" value="1"/>
</dbReference>
<dbReference type="EC" id="3.1.3.2" evidence="9"/>
<dbReference type="Proteomes" id="UP000824469">
    <property type="component" value="Unassembled WGS sequence"/>
</dbReference>
<keyword evidence="3 11" id="KW-0812">Transmembrane</keyword>
<sequence length="679" mass="75961">MKMKDPRQAKMTTIEVITFMVLLLVVSATAYTRPPARATLSLPRLTKSRIHPEQVHISLAGANHMRVSWITKGANAPSVVEYGTTPGEYTSSSEGDSDSYSYMLYGSGKIHHVVIGPLETNKTYFYRCGGYGAEHNFKTPPSQFPITFSVVGDLGQTGWTSSTLEHIQQCNYDVHLLPGDLSYADYWQPSWDSFGRLVEPLASMRPWMVTQGNHETEFIPLFMPPFRAYNARWRMPFKESSSSSNLYYSFEVAGVHVVMLGSYTDYDENSDQYQWLLADLSRVDRVKTPWLIVLFHAPWYNSNTAHQGEGDDMMGAMEPLLYDAKVDIVLAGHVHAYERSTRVYMRGVNPCGALHITVGDGGNREGLASRFIDPKPQWSAFREASFGHGELRIFNATHAHWTWHRNDNDESVKSDEIWIGSLSKSGQCTEDANKSRRKELSQFKNKLGLLIIHKRSFETRRASNSIRAERGPERGLNTGSTPTAIMPSSILSLRYADSLLILSISIISAFLCEGISWILIYRTNSYKSLRSTIDKTAKKLETMKTTNGNNNTLSAKKSKSKKKDRFENSLKESSRDLSFSKFKSGGVVAIVLIIVFGLLSSLFEGKAVAKLPFSPIPFVQKMSHRGLGGDDATDCSMVFFYFLCSMSIRSNLQKFLGFAPPRGAVNAGGFIPMPDTKTS</sequence>
<keyword evidence="4" id="KW-0732">Signal</keyword>
<dbReference type="Pfam" id="PF00149">
    <property type="entry name" value="Metallophos"/>
    <property type="match status" value="1"/>
</dbReference>
<comment type="caution">
    <text evidence="15">The sequence shown here is derived from an EMBL/GenBank/DDBJ whole genome shotgun (WGS) entry which is preliminary data.</text>
</comment>
<dbReference type="InterPro" id="IPR041792">
    <property type="entry name" value="MPP_PAP"/>
</dbReference>
<dbReference type="GO" id="GO:0046872">
    <property type="term" value="F:metal ion binding"/>
    <property type="evidence" value="ECO:0007669"/>
    <property type="project" value="InterPro"/>
</dbReference>
<evidence type="ECO:0000313" key="16">
    <source>
        <dbReference type="Proteomes" id="UP000824469"/>
    </source>
</evidence>
<dbReference type="Gene3D" id="3.60.21.10">
    <property type="match status" value="1"/>
</dbReference>
<dbReference type="InterPro" id="IPR015914">
    <property type="entry name" value="PAPs_N"/>
</dbReference>
<reference evidence="15 16" key="1">
    <citation type="journal article" date="2021" name="Nat. Plants">
        <title>The Taxus genome provides insights into paclitaxel biosynthesis.</title>
        <authorList>
            <person name="Xiong X."/>
            <person name="Gou J."/>
            <person name="Liao Q."/>
            <person name="Li Y."/>
            <person name="Zhou Q."/>
            <person name="Bi G."/>
            <person name="Li C."/>
            <person name="Du R."/>
            <person name="Wang X."/>
            <person name="Sun T."/>
            <person name="Guo L."/>
            <person name="Liang H."/>
            <person name="Lu P."/>
            <person name="Wu Y."/>
            <person name="Zhang Z."/>
            <person name="Ro D.K."/>
            <person name="Shang Y."/>
            <person name="Huang S."/>
            <person name="Yan J."/>
        </authorList>
    </citation>
    <scope>NUCLEOTIDE SEQUENCE [LARGE SCALE GENOMIC DNA]</scope>
    <source>
        <strain evidence="15">Ta-2019</strain>
    </source>
</reference>
<evidence type="ECO:0000256" key="5">
    <source>
        <dbReference type="ARBA" id="ARBA00022801"/>
    </source>
</evidence>
<evidence type="ECO:0000256" key="11">
    <source>
        <dbReference type="SAM" id="Phobius"/>
    </source>
</evidence>
<dbReference type="SUPFAM" id="SSF56300">
    <property type="entry name" value="Metallo-dependent phosphatases"/>
    <property type="match status" value="1"/>
</dbReference>
<dbReference type="GO" id="GO:0016020">
    <property type="term" value="C:membrane"/>
    <property type="evidence" value="ECO:0007669"/>
    <property type="project" value="UniProtKB-SubCell"/>
</dbReference>
<dbReference type="AlphaFoldDB" id="A0AA38GTV9"/>
<organism evidence="15 16">
    <name type="scientific">Taxus chinensis</name>
    <name type="common">Chinese yew</name>
    <name type="synonym">Taxus wallichiana var. chinensis</name>
    <dbReference type="NCBI Taxonomy" id="29808"/>
    <lineage>
        <taxon>Eukaryota</taxon>
        <taxon>Viridiplantae</taxon>
        <taxon>Streptophyta</taxon>
        <taxon>Embryophyta</taxon>
        <taxon>Tracheophyta</taxon>
        <taxon>Spermatophyta</taxon>
        <taxon>Pinopsida</taxon>
        <taxon>Pinidae</taxon>
        <taxon>Conifers II</taxon>
        <taxon>Cupressales</taxon>
        <taxon>Taxaceae</taxon>
        <taxon>Taxus</taxon>
    </lineage>
</organism>
<dbReference type="Pfam" id="PF01956">
    <property type="entry name" value="EMC3_TMCO1"/>
    <property type="match status" value="1"/>
</dbReference>